<name>A0A0F7JMH3_9DEIO</name>
<evidence type="ECO:0000313" key="3">
    <source>
        <dbReference type="Proteomes" id="UP000034024"/>
    </source>
</evidence>
<dbReference type="KEGG" id="dch:SY84_01065"/>
<dbReference type="EMBL" id="CP011389">
    <property type="protein sequence ID" value="AKH15865.1"/>
    <property type="molecule type" value="Genomic_DNA"/>
</dbReference>
<dbReference type="RefSeq" id="WP_046842441.1">
    <property type="nucleotide sequence ID" value="NZ_CP011389.1"/>
</dbReference>
<evidence type="ECO:0000256" key="1">
    <source>
        <dbReference type="SAM" id="SignalP"/>
    </source>
</evidence>
<accession>A0A0F7JMH3</accession>
<feature type="chain" id="PRO_5002517555" description="Spore coat protein U domain-containing protein" evidence="1">
    <location>
        <begin position="19"/>
        <end position="133"/>
    </location>
</feature>
<gene>
    <name evidence="2" type="ORF">SY84_01065</name>
</gene>
<dbReference type="PATRIC" id="fig|1309411.5.peg.217"/>
<dbReference type="AlphaFoldDB" id="A0A0F7JMH3"/>
<dbReference type="OrthoDB" id="71746at2"/>
<keyword evidence="1" id="KW-0732">Signal</keyword>
<evidence type="ECO:0000313" key="2">
    <source>
        <dbReference type="EMBL" id="AKH15865.1"/>
    </source>
</evidence>
<feature type="signal peptide" evidence="1">
    <location>
        <begin position="1"/>
        <end position="18"/>
    </location>
</feature>
<organism evidence="2 3">
    <name type="scientific">Deinococcus soli</name>
    <name type="common">ex Cha et al. 2016</name>
    <dbReference type="NCBI Taxonomy" id="1309411"/>
    <lineage>
        <taxon>Bacteria</taxon>
        <taxon>Thermotogati</taxon>
        <taxon>Deinococcota</taxon>
        <taxon>Deinococci</taxon>
        <taxon>Deinococcales</taxon>
        <taxon>Deinococcaceae</taxon>
        <taxon>Deinococcus</taxon>
    </lineage>
</organism>
<sequence>MRTGAVCWSVWLLGGAHAACLPVSASLDADPYNALRGARPTLAVTVTCARPGDRFRLDLGLLDGGAGALRLVGPGGTLLATVAGGDGTAWRGERRGTQVVRVPLNILSGQWVAGGTYRAALEVTVVNTRQETP</sequence>
<dbReference type="Proteomes" id="UP000034024">
    <property type="component" value="Chromosome"/>
</dbReference>
<protein>
    <recommendedName>
        <fullName evidence="4">Spore coat protein U domain-containing protein</fullName>
    </recommendedName>
</protein>
<proteinExistence type="predicted"/>
<evidence type="ECO:0008006" key="4">
    <source>
        <dbReference type="Google" id="ProtNLM"/>
    </source>
</evidence>
<keyword evidence="3" id="KW-1185">Reference proteome</keyword>
<reference evidence="2 3" key="1">
    <citation type="submission" date="2015-01" db="EMBL/GenBank/DDBJ databases">
        <title>Deinococcus soli/N5/whole genome sequencing.</title>
        <authorList>
            <person name="Kim M.K."/>
            <person name="Srinivasan S."/>
            <person name="Lee J.-J."/>
        </authorList>
    </citation>
    <scope>NUCLEOTIDE SEQUENCE [LARGE SCALE GENOMIC DNA]</scope>
    <source>
        <strain evidence="2 3">N5</strain>
    </source>
</reference>